<accession>A0ABX1LWT7</accession>
<protein>
    <submittedName>
        <fullName evidence="2">Uncharacterized protein</fullName>
    </submittedName>
</protein>
<comment type="caution">
    <text evidence="2">The sequence shown here is derived from an EMBL/GenBank/DDBJ whole genome shotgun (WGS) entry which is preliminary data.</text>
</comment>
<dbReference type="RefSeq" id="WP_169364233.1">
    <property type="nucleotide sequence ID" value="NZ_JAAVJL010000001.1"/>
</dbReference>
<evidence type="ECO:0000313" key="2">
    <source>
        <dbReference type="EMBL" id="NMF59456.1"/>
    </source>
</evidence>
<evidence type="ECO:0000256" key="1">
    <source>
        <dbReference type="SAM" id="MobiDB-lite"/>
    </source>
</evidence>
<dbReference type="Proteomes" id="UP000738376">
    <property type="component" value="Unassembled WGS sequence"/>
</dbReference>
<evidence type="ECO:0000313" key="3">
    <source>
        <dbReference type="Proteomes" id="UP000738376"/>
    </source>
</evidence>
<name>A0ABX1LWT7_9CYAN</name>
<reference evidence="2 3" key="1">
    <citation type="submission" date="2020-03" db="EMBL/GenBank/DDBJ databases">
        <title>Draft Genome Sequence of 2-Methylisoborneol Producing Pseudanabaena yagii Strain GIHE-NHR1 Isolated from North Han River in South Korea.</title>
        <authorList>
            <person name="Jeong J."/>
        </authorList>
    </citation>
    <scope>NUCLEOTIDE SEQUENCE [LARGE SCALE GENOMIC DNA]</scope>
    <source>
        <strain evidence="2 3">GIHE-NHR1</strain>
    </source>
</reference>
<feature type="region of interest" description="Disordered" evidence="1">
    <location>
        <begin position="1"/>
        <end position="35"/>
    </location>
</feature>
<proteinExistence type="predicted"/>
<sequence length="51" mass="6420">MKTLRETQKQQRNSEYRDRQRFEDELKGNEPQEHLHQNYRHWAWLPAPKSK</sequence>
<keyword evidence="3" id="KW-1185">Reference proteome</keyword>
<dbReference type="EMBL" id="JAAVJL010000001">
    <property type="protein sequence ID" value="NMF59456.1"/>
    <property type="molecule type" value="Genomic_DNA"/>
</dbReference>
<organism evidence="2 3">
    <name type="scientific">Pseudanabaena yagii GIHE-NHR1</name>
    <dbReference type="NCBI Taxonomy" id="2722753"/>
    <lineage>
        <taxon>Bacteria</taxon>
        <taxon>Bacillati</taxon>
        <taxon>Cyanobacteriota</taxon>
        <taxon>Cyanophyceae</taxon>
        <taxon>Pseudanabaenales</taxon>
        <taxon>Pseudanabaenaceae</taxon>
        <taxon>Pseudanabaena</taxon>
        <taxon>Pseudanabaena yagii</taxon>
    </lineage>
</organism>
<gene>
    <name evidence="2" type="ORF">HC246_15875</name>
</gene>